<proteinExistence type="inferred from homology"/>
<dbReference type="CDD" id="cd00118">
    <property type="entry name" value="LysM"/>
    <property type="match status" value="1"/>
</dbReference>
<feature type="compositionally biased region" description="Basic and acidic residues" evidence="3">
    <location>
        <begin position="228"/>
        <end position="263"/>
    </location>
</feature>
<dbReference type="CDD" id="cd13925">
    <property type="entry name" value="RPF"/>
    <property type="match status" value="1"/>
</dbReference>
<accession>A0ABR7SP54</accession>
<dbReference type="InterPro" id="IPR023346">
    <property type="entry name" value="Lysozyme-like_dom_sf"/>
</dbReference>
<dbReference type="PANTHER" id="PTHR34700">
    <property type="entry name" value="POTASSIUM BINDING PROTEIN KBP"/>
    <property type="match status" value="1"/>
</dbReference>
<evidence type="ECO:0000256" key="1">
    <source>
        <dbReference type="ARBA" id="ARBA00010830"/>
    </source>
</evidence>
<dbReference type="InterPro" id="IPR052196">
    <property type="entry name" value="Bact_Kbp"/>
</dbReference>
<reference evidence="5 6" key="1">
    <citation type="submission" date="2020-08" db="EMBL/GenBank/DDBJ databases">
        <title>Genemic of Streptomyces polyaspartic.</title>
        <authorList>
            <person name="Liu W."/>
        </authorList>
    </citation>
    <scope>NUCLEOTIDE SEQUENCE [LARGE SCALE GENOMIC DNA]</scope>
    <source>
        <strain evidence="5 6">TRM66268-LWL</strain>
    </source>
</reference>
<evidence type="ECO:0000259" key="4">
    <source>
        <dbReference type="PROSITE" id="PS51782"/>
    </source>
</evidence>
<evidence type="ECO:0000313" key="6">
    <source>
        <dbReference type="Proteomes" id="UP000642284"/>
    </source>
</evidence>
<dbReference type="InterPro" id="IPR010618">
    <property type="entry name" value="RPF"/>
</dbReference>
<feature type="region of interest" description="Disordered" evidence="3">
    <location>
        <begin position="126"/>
        <end position="274"/>
    </location>
</feature>
<keyword evidence="6" id="KW-1185">Reference proteome</keyword>
<dbReference type="Proteomes" id="UP000642284">
    <property type="component" value="Unassembled WGS sequence"/>
</dbReference>
<dbReference type="Pfam" id="PF06737">
    <property type="entry name" value="Transglycosylas"/>
    <property type="match status" value="1"/>
</dbReference>
<dbReference type="InterPro" id="IPR018392">
    <property type="entry name" value="LysM"/>
</dbReference>
<dbReference type="PROSITE" id="PS51782">
    <property type="entry name" value="LYSM"/>
    <property type="match status" value="1"/>
</dbReference>
<dbReference type="Gene3D" id="1.10.530.10">
    <property type="match status" value="1"/>
</dbReference>
<evidence type="ECO:0000256" key="2">
    <source>
        <dbReference type="ARBA" id="ARBA00022801"/>
    </source>
</evidence>
<evidence type="ECO:0000256" key="3">
    <source>
        <dbReference type="SAM" id="MobiDB-lite"/>
    </source>
</evidence>
<dbReference type="Gene3D" id="3.10.350.10">
    <property type="entry name" value="LysM domain"/>
    <property type="match status" value="1"/>
</dbReference>
<comment type="similarity">
    <text evidence="1">Belongs to the transglycosylase family. Rpf subfamily.</text>
</comment>
<feature type="compositionally biased region" description="Basic and acidic residues" evidence="3">
    <location>
        <begin position="210"/>
        <end position="219"/>
    </location>
</feature>
<organism evidence="5 6">
    <name type="scientific">Streptomyces polyasparticus</name>
    <dbReference type="NCBI Taxonomy" id="2767826"/>
    <lineage>
        <taxon>Bacteria</taxon>
        <taxon>Bacillati</taxon>
        <taxon>Actinomycetota</taxon>
        <taxon>Actinomycetes</taxon>
        <taxon>Kitasatosporales</taxon>
        <taxon>Streptomycetaceae</taxon>
        <taxon>Streptomyces</taxon>
    </lineage>
</organism>
<name>A0ABR7SP54_9ACTN</name>
<feature type="compositionally biased region" description="Basic and acidic residues" evidence="3">
    <location>
        <begin position="132"/>
        <end position="148"/>
    </location>
</feature>
<gene>
    <name evidence="5" type="ORF">H9Y04_29860</name>
</gene>
<comment type="caution">
    <text evidence="5">The sequence shown here is derived from an EMBL/GenBank/DDBJ whole genome shotgun (WGS) entry which is preliminary data.</text>
</comment>
<dbReference type="PANTHER" id="PTHR34700:SF4">
    <property type="entry name" value="PHAGE-LIKE ELEMENT PBSX PROTEIN XKDP"/>
    <property type="match status" value="1"/>
</dbReference>
<sequence>MLSGNGRHRRPRQAPALVVAAGVTGSALALPLLGATSAGAVDGGSWDRLAECESGGVWSANFGNGYYGGLQFDQATWEQFGGLDYAPTADLASRGEQIAVAEKVVAAQGTQAWATCAPIAGIAQEKGTATPDAKDRKGASKETDKTEDWEGADSAPQTPDPSASATPGLGDLPLFGESDWNLGGSSSATPDDSGIPDELPTPDASDSASDEGKSDKSGEDSTTSPEDSSGRHRGDRAADDTADTDRGSSGRHASRDDAERDAGGEYTVQPGDSLWGIADEQGVKGGWSSLYGGNRLVIGDDPNFILPGQDLDLGQN</sequence>
<dbReference type="SUPFAM" id="SSF54106">
    <property type="entry name" value="LysM domain"/>
    <property type="match status" value="1"/>
</dbReference>
<evidence type="ECO:0000313" key="5">
    <source>
        <dbReference type="EMBL" id="MBC9716747.1"/>
    </source>
</evidence>
<dbReference type="SUPFAM" id="SSF53955">
    <property type="entry name" value="Lysozyme-like"/>
    <property type="match status" value="1"/>
</dbReference>
<dbReference type="InterPro" id="IPR036779">
    <property type="entry name" value="LysM_dom_sf"/>
</dbReference>
<feature type="compositionally biased region" description="Polar residues" evidence="3">
    <location>
        <begin position="155"/>
        <end position="165"/>
    </location>
</feature>
<dbReference type="Pfam" id="PF01476">
    <property type="entry name" value="LysM"/>
    <property type="match status" value="1"/>
</dbReference>
<dbReference type="RefSeq" id="WP_187817204.1">
    <property type="nucleotide sequence ID" value="NZ_JACTVJ010000016.1"/>
</dbReference>
<protein>
    <submittedName>
        <fullName evidence="5">Transglycosylase family protein</fullName>
    </submittedName>
</protein>
<keyword evidence="2" id="KW-0378">Hydrolase</keyword>
<feature type="domain" description="LysM" evidence="4">
    <location>
        <begin position="264"/>
        <end position="313"/>
    </location>
</feature>
<dbReference type="EMBL" id="JACTVJ010000016">
    <property type="protein sequence ID" value="MBC9716747.1"/>
    <property type="molecule type" value="Genomic_DNA"/>
</dbReference>